<reference evidence="1 2" key="1">
    <citation type="submission" date="2016-11" db="EMBL/GenBank/DDBJ databases">
        <authorList>
            <person name="Jaros S."/>
            <person name="Januszkiewicz K."/>
            <person name="Wedrychowicz H."/>
        </authorList>
    </citation>
    <scope>NUCLEOTIDE SEQUENCE [LARGE SCALE GENOMIC DNA]</scope>
    <source>
        <strain evidence="1 2">KHT3</strain>
    </source>
</reference>
<dbReference type="EMBL" id="FRBD01000001">
    <property type="protein sequence ID" value="SHK27646.1"/>
    <property type="molecule type" value="Genomic_DNA"/>
</dbReference>
<organism evidence="1 2">
    <name type="scientific">Xylanibacter ruminicola</name>
    <name type="common">Prevotella ruminicola</name>
    <dbReference type="NCBI Taxonomy" id="839"/>
    <lineage>
        <taxon>Bacteria</taxon>
        <taxon>Pseudomonadati</taxon>
        <taxon>Bacteroidota</taxon>
        <taxon>Bacteroidia</taxon>
        <taxon>Bacteroidales</taxon>
        <taxon>Prevotellaceae</taxon>
        <taxon>Xylanibacter</taxon>
    </lineage>
</organism>
<dbReference type="RefSeq" id="WP_139261235.1">
    <property type="nucleotide sequence ID" value="NZ_FRBD01000001.1"/>
</dbReference>
<evidence type="ECO:0000313" key="2">
    <source>
        <dbReference type="Proteomes" id="UP000184130"/>
    </source>
</evidence>
<proteinExistence type="predicted"/>
<accession>A0A1M6R5E9</accession>
<dbReference type="Proteomes" id="UP000184130">
    <property type="component" value="Unassembled WGS sequence"/>
</dbReference>
<evidence type="ECO:0000313" key="1">
    <source>
        <dbReference type="EMBL" id="SHK27646.1"/>
    </source>
</evidence>
<dbReference type="AlphaFoldDB" id="A0A1M6R5E9"/>
<gene>
    <name evidence="1" type="ORF">SAMN05216463_10190</name>
</gene>
<sequence length="258" mass="29035">MGQSSIRRQRTKVVVLLLAALVSTVPANAWWRWNIDYWTIAQVGENTAAESGAEGIHNNTLAEQKKKQERIAEYTTAINVIRQLYKQSMQNTRGFGEESRYYQLIGENALYIVTNIPVAVSWLTRKPHINLPLCLNEISNLTMKTEQCIAGFVNIVNNGHVSSPLKGNSLIPQRGGAANIGQDDGYNFMSRSDRMGMANDILEDLVIVRNNLDYLIFMCQTNNGLEDLLMELDPDTWCNAMQMKWSVGDIVSGWEDFG</sequence>
<protein>
    <submittedName>
        <fullName evidence="1">Uncharacterized protein</fullName>
    </submittedName>
</protein>
<name>A0A1M6R5E9_XYLRU</name>
<dbReference type="OrthoDB" id="1066365at2"/>